<dbReference type="Gene3D" id="1.10.10.2120">
    <property type="match status" value="1"/>
</dbReference>
<evidence type="ECO:0000313" key="3">
    <source>
        <dbReference type="Proteomes" id="UP000255505"/>
    </source>
</evidence>
<proteinExistence type="predicted"/>
<keyword evidence="2" id="KW-0614">Plasmid</keyword>
<dbReference type="InterPro" id="IPR047801">
    <property type="entry name" value="Peptidase_C45"/>
</dbReference>
<dbReference type="InterPro" id="IPR047794">
    <property type="entry name" value="C45_proenzyme-like"/>
</dbReference>
<dbReference type="InterPro" id="IPR005079">
    <property type="entry name" value="Peptidase_C45_hydrolase"/>
</dbReference>
<dbReference type="AlphaFoldDB" id="A0A375HCZ0"/>
<dbReference type="RefSeq" id="WP_115665485.1">
    <property type="nucleotide sequence ID" value="NZ_JAYMSA010000003.1"/>
</dbReference>
<dbReference type="GO" id="GO:0016740">
    <property type="term" value="F:transferase activity"/>
    <property type="evidence" value="ECO:0007669"/>
    <property type="project" value="UniProtKB-KW"/>
</dbReference>
<dbReference type="Proteomes" id="UP000255505">
    <property type="component" value="Plasmid II"/>
</dbReference>
<dbReference type="Gene3D" id="3.60.60.10">
    <property type="entry name" value="Penicillin V Acylase, Chain A"/>
    <property type="match status" value="1"/>
</dbReference>
<reference evidence="2 3" key="1">
    <citation type="submission" date="2018-01" db="EMBL/GenBank/DDBJ databases">
        <authorList>
            <person name="Gaut B.S."/>
            <person name="Morton B.R."/>
            <person name="Clegg M.T."/>
            <person name="Duvall M.R."/>
        </authorList>
    </citation>
    <scope>NUCLEOTIDE SEQUENCE [LARGE SCALE GENOMIC DNA]</scope>
    <source>
        <strain evidence="2">Cupriavidus taiwanensis LMG 19425</strain>
        <plasmid evidence="3">Plasmid ii</plasmid>
    </source>
</reference>
<name>A0A375HCZ0_9BURK</name>
<gene>
    <name evidence="2" type="ORF">CT19425_MP60200</name>
</gene>
<dbReference type="PANTHER" id="PTHR34180:SF1">
    <property type="entry name" value="BETA-ALANYL-DOPAMINE_CARCININE HYDROLASE"/>
    <property type="match status" value="1"/>
</dbReference>
<dbReference type="NCBIfam" id="NF040521">
    <property type="entry name" value="C45_proenzyme"/>
    <property type="match status" value="1"/>
</dbReference>
<organism evidence="2 3">
    <name type="scientific">Cupriavidus taiwanensis</name>
    <dbReference type="NCBI Taxonomy" id="164546"/>
    <lineage>
        <taxon>Bacteria</taxon>
        <taxon>Pseudomonadati</taxon>
        <taxon>Pseudomonadota</taxon>
        <taxon>Betaproteobacteria</taxon>
        <taxon>Burkholderiales</taxon>
        <taxon>Burkholderiaceae</taxon>
        <taxon>Cupriavidus</taxon>
    </lineage>
</organism>
<evidence type="ECO:0000313" key="2">
    <source>
        <dbReference type="EMBL" id="SPK75824.1"/>
    </source>
</evidence>
<geneLocation type="plasmid" evidence="2">
    <name>II</name>
</geneLocation>
<protein>
    <submittedName>
        <fullName evidence="2">Peptidase C45 acyl-coenzyme A:6-aminopenicillanic acid acyl-transferase</fullName>
    </submittedName>
</protein>
<dbReference type="PANTHER" id="PTHR34180">
    <property type="entry name" value="PEPTIDASE C45"/>
    <property type="match status" value="1"/>
</dbReference>
<dbReference type="Pfam" id="PF03417">
    <property type="entry name" value="AAT"/>
    <property type="match status" value="1"/>
</dbReference>
<sequence length="379" mass="41498">MQAVQYFPLVDVTGGPYNRGLQHGRAVPERIAAGAALYRAQLGRRGLDDATIDRLARAMLPQIEAFDPAYLEEMQGIAEGAGTSLENIVVVNCRTEMLYGFSTIGGNAPAEDGNEDGDCTGLVVLPKRSATGRLLHAHNWDWRQECVDTCIVLRIRAESVADSGPDILAFTEAGALARHGFNSHGVSLTGNALSCHEDYQHGPGVPVVLLRRRLLESTNLAHAMRTVWNARRYCSSNMILAQSSATDGACASLEAAPTDVYWTLPQDNVLVHANHWLSPVAVSRLRDPGLAARPDSLYRQHRVENGLLSITDRGIDWNDVRTILADDFGFPDGVLRTPKPGDFSSISATVATTLMDVAKKVMWIARKPYECREFQEYTL</sequence>
<keyword evidence="2" id="KW-0808">Transferase</keyword>
<evidence type="ECO:0000259" key="1">
    <source>
        <dbReference type="Pfam" id="PF03417"/>
    </source>
</evidence>
<feature type="domain" description="Peptidase C45 hydrolase" evidence="1">
    <location>
        <begin position="135"/>
        <end position="365"/>
    </location>
</feature>
<dbReference type="EMBL" id="LT991977">
    <property type="protein sequence ID" value="SPK75824.1"/>
    <property type="molecule type" value="Genomic_DNA"/>
</dbReference>
<accession>A0A375HCZ0</accession>